<reference evidence="2" key="1">
    <citation type="submission" date="2023-06" db="EMBL/GenBank/DDBJ databases">
        <authorList>
            <consortium name="Lawrence Berkeley National Laboratory"/>
            <person name="Ahrendt S."/>
            <person name="Sahu N."/>
            <person name="Indic B."/>
            <person name="Wong-Bajracharya J."/>
            <person name="Merenyi Z."/>
            <person name="Ke H.-M."/>
            <person name="Monk M."/>
            <person name="Kocsube S."/>
            <person name="Drula E."/>
            <person name="Lipzen A."/>
            <person name="Balint B."/>
            <person name="Henrissat B."/>
            <person name="Andreopoulos B."/>
            <person name="Martin F.M."/>
            <person name="Harder C.B."/>
            <person name="Rigling D."/>
            <person name="Ford K.L."/>
            <person name="Foster G.D."/>
            <person name="Pangilinan J."/>
            <person name="Papanicolaou A."/>
            <person name="Barry K."/>
            <person name="LaButti K."/>
            <person name="Viragh M."/>
            <person name="Koriabine M."/>
            <person name="Yan M."/>
            <person name="Riley R."/>
            <person name="Champramary S."/>
            <person name="Plett K.L."/>
            <person name="Tsai I.J."/>
            <person name="Slot J."/>
            <person name="Sipos G."/>
            <person name="Plett J."/>
            <person name="Nagy L.G."/>
            <person name="Grigoriev I.V."/>
        </authorList>
    </citation>
    <scope>NUCLEOTIDE SEQUENCE</scope>
    <source>
        <strain evidence="2">FPL87.14</strain>
    </source>
</reference>
<dbReference type="AlphaFoldDB" id="A0AA39IV27"/>
<protein>
    <submittedName>
        <fullName evidence="2">Uncharacterized protein</fullName>
    </submittedName>
</protein>
<feature type="transmembrane region" description="Helical" evidence="1">
    <location>
        <begin position="34"/>
        <end position="60"/>
    </location>
</feature>
<dbReference type="EMBL" id="JAUEPT010000150">
    <property type="protein sequence ID" value="KAK0430410.1"/>
    <property type="molecule type" value="Genomic_DNA"/>
</dbReference>
<keyword evidence="1" id="KW-0812">Transmembrane</keyword>
<keyword evidence="1" id="KW-0472">Membrane</keyword>
<proteinExistence type="predicted"/>
<keyword evidence="3" id="KW-1185">Reference proteome</keyword>
<gene>
    <name evidence="2" type="ORF">EV421DRAFT_1744093</name>
</gene>
<evidence type="ECO:0000313" key="2">
    <source>
        <dbReference type="EMBL" id="KAK0430410.1"/>
    </source>
</evidence>
<evidence type="ECO:0000256" key="1">
    <source>
        <dbReference type="SAM" id="Phobius"/>
    </source>
</evidence>
<evidence type="ECO:0000313" key="3">
    <source>
        <dbReference type="Proteomes" id="UP001175226"/>
    </source>
</evidence>
<accession>A0AA39IV27</accession>
<organism evidence="2 3">
    <name type="scientific">Armillaria borealis</name>
    <dbReference type="NCBI Taxonomy" id="47425"/>
    <lineage>
        <taxon>Eukaryota</taxon>
        <taxon>Fungi</taxon>
        <taxon>Dikarya</taxon>
        <taxon>Basidiomycota</taxon>
        <taxon>Agaricomycotina</taxon>
        <taxon>Agaricomycetes</taxon>
        <taxon>Agaricomycetidae</taxon>
        <taxon>Agaricales</taxon>
        <taxon>Marasmiineae</taxon>
        <taxon>Physalacriaceae</taxon>
        <taxon>Armillaria</taxon>
    </lineage>
</organism>
<sequence>MARSDIWLIANDHLKILSPQRVHRERRKFQLLGLWYQFLLTIGDISLVLCTHSIALLRLARAETHTLHPRLFLLDLVTKNAHRKVAHCPRYTDNFVICIAGAGSRPEQEILPPHTSKLPFPYLIVIAGARVEAFITLPDPDAARGTNPHTTIN</sequence>
<dbReference type="Proteomes" id="UP001175226">
    <property type="component" value="Unassembled WGS sequence"/>
</dbReference>
<keyword evidence="1" id="KW-1133">Transmembrane helix</keyword>
<name>A0AA39IV27_9AGAR</name>
<comment type="caution">
    <text evidence="2">The sequence shown here is derived from an EMBL/GenBank/DDBJ whole genome shotgun (WGS) entry which is preliminary data.</text>
</comment>